<organism evidence="2 3">
    <name type="scientific">Trichonephila inaurata madagascariensis</name>
    <dbReference type="NCBI Taxonomy" id="2747483"/>
    <lineage>
        <taxon>Eukaryota</taxon>
        <taxon>Metazoa</taxon>
        <taxon>Ecdysozoa</taxon>
        <taxon>Arthropoda</taxon>
        <taxon>Chelicerata</taxon>
        <taxon>Arachnida</taxon>
        <taxon>Araneae</taxon>
        <taxon>Araneomorphae</taxon>
        <taxon>Entelegynae</taxon>
        <taxon>Araneoidea</taxon>
        <taxon>Nephilidae</taxon>
        <taxon>Trichonephila</taxon>
        <taxon>Trichonephila inaurata</taxon>
    </lineage>
</organism>
<feature type="region of interest" description="Disordered" evidence="1">
    <location>
        <begin position="1"/>
        <end position="138"/>
    </location>
</feature>
<proteinExistence type="predicted"/>
<feature type="compositionally biased region" description="Polar residues" evidence="1">
    <location>
        <begin position="75"/>
        <end position="86"/>
    </location>
</feature>
<comment type="caution">
    <text evidence="2">The sequence shown here is derived from an EMBL/GenBank/DDBJ whole genome shotgun (WGS) entry which is preliminary data.</text>
</comment>
<feature type="compositionally biased region" description="Basic residues" evidence="1">
    <location>
        <begin position="23"/>
        <end position="37"/>
    </location>
</feature>
<feature type="compositionally biased region" description="Polar residues" evidence="1">
    <location>
        <begin position="124"/>
        <end position="138"/>
    </location>
</feature>
<accession>A0A8X6XWK2</accession>
<evidence type="ECO:0000313" key="2">
    <source>
        <dbReference type="EMBL" id="GFY60924.1"/>
    </source>
</evidence>
<evidence type="ECO:0000313" key="3">
    <source>
        <dbReference type="Proteomes" id="UP000886998"/>
    </source>
</evidence>
<dbReference type="Proteomes" id="UP000886998">
    <property type="component" value="Unassembled WGS sequence"/>
</dbReference>
<dbReference type="EMBL" id="BMAV01013339">
    <property type="protein sequence ID" value="GFY60924.1"/>
    <property type="molecule type" value="Genomic_DNA"/>
</dbReference>
<keyword evidence="3" id="KW-1185">Reference proteome</keyword>
<protein>
    <submittedName>
        <fullName evidence="2">Uncharacterized protein</fullName>
    </submittedName>
</protein>
<dbReference type="AlphaFoldDB" id="A0A8X6XWK2"/>
<name>A0A8X6XWK2_9ARAC</name>
<gene>
    <name evidence="2" type="ORF">TNIN_96511</name>
</gene>
<evidence type="ECO:0000256" key="1">
    <source>
        <dbReference type="SAM" id="MobiDB-lite"/>
    </source>
</evidence>
<sequence>MLTPEVRRFKRGVPSSLEENLDKKRRPSNRNSHKRRLPSSTSSNQQAKKRGRRTEENNGQIPAGGSRPGPAEESPLQSSRIQQGRSSPYYLRNREQTRRPFTTSTGNSASQAGTSPVQKIKSIQFATPSTVQTRWPDS</sequence>
<reference evidence="2" key="1">
    <citation type="submission" date="2020-08" db="EMBL/GenBank/DDBJ databases">
        <title>Multicomponent nature underlies the extraordinary mechanical properties of spider dragline silk.</title>
        <authorList>
            <person name="Kono N."/>
            <person name="Nakamura H."/>
            <person name="Mori M."/>
            <person name="Yoshida Y."/>
            <person name="Ohtoshi R."/>
            <person name="Malay A.D."/>
            <person name="Moran D.A.P."/>
            <person name="Tomita M."/>
            <person name="Numata K."/>
            <person name="Arakawa K."/>
        </authorList>
    </citation>
    <scope>NUCLEOTIDE SEQUENCE</scope>
</reference>
<feature type="compositionally biased region" description="Polar residues" evidence="1">
    <location>
        <begin position="99"/>
        <end position="117"/>
    </location>
</feature>